<dbReference type="AlphaFoldDB" id="A0A165JE03"/>
<keyword evidence="2" id="KW-1185">Reference proteome</keyword>
<dbReference type="InParanoid" id="A0A165JE03"/>
<name>A0A165JE03_9BASI</name>
<dbReference type="OrthoDB" id="2676448at2759"/>
<evidence type="ECO:0000313" key="2">
    <source>
        <dbReference type="Proteomes" id="UP000076842"/>
    </source>
</evidence>
<proteinExistence type="predicted"/>
<organism evidence="1 2">
    <name type="scientific">Calocera cornea HHB12733</name>
    <dbReference type="NCBI Taxonomy" id="1353952"/>
    <lineage>
        <taxon>Eukaryota</taxon>
        <taxon>Fungi</taxon>
        <taxon>Dikarya</taxon>
        <taxon>Basidiomycota</taxon>
        <taxon>Agaricomycotina</taxon>
        <taxon>Dacrymycetes</taxon>
        <taxon>Dacrymycetales</taxon>
        <taxon>Dacrymycetaceae</taxon>
        <taxon>Calocera</taxon>
    </lineage>
</organism>
<sequence>MERKQTEEKLKNCQYNCALDALESLVVQHLFELEKFNLHGTGAHSLLPM</sequence>
<evidence type="ECO:0000313" key="1">
    <source>
        <dbReference type="EMBL" id="KZT61719.1"/>
    </source>
</evidence>
<dbReference type="Proteomes" id="UP000076842">
    <property type="component" value="Unassembled WGS sequence"/>
</dbReference>
<accession>A0A165JE03</accession>
<reference evidence="1 2" key="1">
    <citation type="journal article" date="2016" name="Mol. Biol. Evol.">
        <title>Comparative Genomics of Early-Diverging Mushroom-Forming Fungi Provides Insights into the Origins of Lignocellulose Decay Capabilities.</title>
        <authorList>
            <person name="Nagy L.G."/>
            <person name="Riley R."/>
            <person name="Tritt A."/>
            <person name="Adam C."/>
            <person name="Daum C."/>
            <person name="Floudas D."/>
            <person name="Sun H."/>
            <person name="Yadav J.S."/>
            <person name="Pangilinan J."/>
            <person name="Larsson K.H."/>
            <person name="Matsuura K."/>
            <person name="Barry K."/>
            <person name="Labutti K."/>
            <person name="Kuo R."/>
            <person name="Ohm R.A."/>
            <person name="Bhattacharya S.S."/>
            <person name="Shirouzu T."/>
            <person name="Yoshinaga Y."/>
            <person name="Martin F.M."/>
            <person name="Grigoriev I.V."/>
            <person name="Hibbett D.S."/>
        </authorList>
    </citation>
    <scope>NUCLEOTIDE SEQUENCE [LARGE SCALE GENOMIC DNA]</scope>
    <source>
        <strain evidence="1 2">HHB12733</strain>
    </source>
</reference>
<gene>
    <name evidence="1" type="ORF">CALCODRAFT_427455</name>
</gene>
<dbReference type="EMBL" id="KV423921">
    <property type="protein sequence ID" value="KZT61719.1"/>
    <property type="molecule type" value="Genomic_DNA"/>
</dbReference>
<protein>
    <submittedName>
        <fullName evidence="1">Uncharacterized protein</fullName>
    </submittedName>
</protein>